<organism evidence="1 2">
    <name type="scientific">Natronorubrum tibetense GA33</name>
    <dbReference type="NCBI Taxonomy" id="1114856"/>
    <lineage>
        <taxon>Archaea</taxon>
        <taxon>Methanobacteriati</taxon>
        <taxon>Methanobacteriota</taxon>
        <taxon>Stenosarchaea group</taxon>
        <taxon>Halobacteria</taxon>
        <taxon>Halobacteriales</taxon>
        <taxon>Natrialbaceae</taxon>
        <taxon>Natronorubrum</taxon>
    </lineage>
</organism>
<dbReference type="PANTHER" id="PTHR21089">
    <property type="entry name" value="SHIKIMATE DEHYDROGENASE"/>
    <property type="match status" value="1"/>
</dbReference>
<dbReference type="Gene3D" id="3.20.20.70">
    <property type="entry name" value="Aldolase class I"/>
    <property type="match status" value="1"/>
</dbReference>
<dbReference type="GO" id="GO:0003855">
    <property type="term" value="F:3-dehydroquinate dehydratase activity"/>
    <property type="evidence" value="ECO:0007669"/>
    <property type="project" value="InterPro"/>
</dbReference>
<dbReference type="GO" id="GO:0019632">
    <property type="term" value="P:shikimate metabolic process"/>
    <property type="evidence" value="ECO:0007669"/>
    <property type="project" value="TreeGrafter"/>
</dbReference>
<comment type="caution">
    <text evidence="1">The sequence shown here is derived from an EMBL/GenBank/DDBJ whole genome shotgun (WGS) entry which is preliminary data.</text>
</comment>
<dbReference type="InterPro" id="IPR001381">
    <property type="entry name" value="DHquinase_I"/>
</dbReference>
<sequence>MISEPTVGEARSVMKHSEFEGADSFIVNLMGDGEFGLERSLLNEADLGELFRSTSLPSMACYYRWKYTGERVDEDDEERMEILRTAVRAGARAVDMVGDTFNPTPGPDEFSDEATEYSLDPDSTAREFTTDPDAIDRQREEIKAINELGGEVQLTAHTRTHLSPDRALEIATAFERRGADMVKIVSVDTSWEDLLETLEATVLLNRELEIPFIMMSHGEHGVLGRYMAPFLGSMLCFTQHEYPPGGFYLQPLTPNVRAVFDSIRNVTPTREPADQSWL</sequence>
<evidence type="ECO:0008006" key="3">
    <source>
        <dbReference type="Google" id="ProtNLM"/>
    </source>
</evidence>
<dbReference type="InterPro" id="IPR013785">
    <property type="entry name" value="Aldolase_TIM"/>
</dbReference>
<evidence type="ECO:0000313" key="2">
    <source>
        <dbReference type="Proteomes" id="UP000011599"/>
    </source>
</evidence>
<dbReference type="EMBL" id="AOHW01000045">
    <property type="protein sequence ID" value="ELY37771.1"/>
    <property type="molecule type" value="Genomic_DNA"/>
</dbReference>
<dbReference type="PANTHER" id="PTHR21089:SF1">
    <property type="entry name" value="BIFUNCTIONAL 3-DEHYDROQUINATE DEHYDRATASE_SHIKIMATE DEHYDROGENASE, CHLOROPLASTIC"/>
    <property type="match status" value="1"/>
</dbReference>
<dbReference type="GO" id="GO:0004764">
    <property type="term" value="F:shikimate 3-dehydrogenase (NADP+) activity"/>
    <property type="evidence" value="ECO:0007669"/>
    <property type="project" value="InterPro"/>
</dbReference>
<dbReference type="OrthoDB" id="377315at2157"/>
<dbReference type="STRING" id="1114856.GCA_000383975_04030"/>
<name>L9VL27_9EURY</name>
<proteinExistence type="predicted"/>
<dbReference type="Pfam" id="PF01487">
    <property type="entry name" value="DHquinase_I"/>
    <property type="match status" value="1"/>
</dbReference>
<dbReference type="GO" id="GO:0009423">
    <property type="term" value="P:chorismate biosynthetic process"/>
    <property type="evidence" value="ECO:0007669"/>
    <property type="project" value="TreeGrafter"/>
</dbReference>
<dbReference type="SUPFAM" id="SSF51569">
    <property type="entry name" value="Aldolase"/>
    <property type="match status" value="1"/>
</dbReference>
<dbReference type="Proteomes" id="UP000011599">
    <property type="component" value="Unassembled WGS sequence"/>
</dbReference>
<dbReference type="InterPro" id="IPR022893">
    <property type="entry name" value="Shikimate_DH_fam"/>
</dbReference>
<gene>
    <name evidence="1" type="ORF">C496_19725</name>
</gene>
<reference evidence="1 2" key="1">
    <citation type="journal article" date="2014" name="PLoS Genet.">
        <title>Phylogenetically driven sequencing of extremely halophilic archaea reveals strategies for static and dynamic osmo-response.</title>
        <authorList>
            <person name="Becker E.A."/>
            <person name="Seitzer P.M."/>
            <person name="Tritt A."/>
            <person name="Larsen D."/>
            <person name="Krusor M."/>
            <person name="Yao A.I."/>
            <person name="Wu D."/>
            <person name="Madern D."/>
            <person name="Eisen J.A."/>
            <person name="Darling A.E."/>
            <person name="Facciotti M.T."/>
        </authorList>
    </citation>
    <scope>NUCLEOTIDE SEQUENCE [LARGE SCALE GENOMIC DNA]</scope>
    <source>
        <strain evidence="1 2">GA33</strain>
    </source>
</reference>
<accession>L9VL27</accession>
<dbReference type="PATRIC" id="fig|1114856.3.peg.4077"/>
<protein>
    <recommendedName>
        <fullName evidence="3">3-dehydroquinate dehydratase</fullName>
    </recommendedName>
</protein>
<keyword evidence="2" id="KW-1185">Reference proteome</keyword>
<dbReference type="AlphaFoldDB" id="L9VL27"/>
<evidence type="ECO:0000313" key="1">
    <source>
        <dbReference type="EMBL" id="ELY37771.1"/>
    </source>
</evidence>